<name>A0AAI9UK73_9PEZI</name>
<comment type="caution">
    <text evidence="2">The sequence shown here is derived from an EMBL/GenBank/DDBJ whole genome shotgun (WGS) entry which is preliminary data.</text>
</comment>
<reference evidence="2" key="1">
    <citation type="submission" date="2016-11" db="EMBL/GenBank/DDBJ databases">
        <title>The genome sequence of Colletotrichum cuscutae.</title>
        <authorList>
            <person name="Baroncelli R."/>
        </authorList>
    </citation>
    <scope>NUCLEOTIDE SEQUENCE</scope>
    <source>
        <strain evidence="2">IMI 304802</strain>
    </source>
</reference>
<dbReference type="Proteomes" id="UP001239213">
    <property type="component" value="Unassembled WGS sequence"/>
</dbReference>
<proteinExistence type="predicted"/>
<accession>A0AAI9UK73</accession>
<sequence>MPRSNWTSNLTISPVDHGLWIVQGPRGVTEPRDVSCIENIPMYAQLVNPPKPPLPVAMNQRSCRRNSISNGCFVAKSTILGDKVKHLLTKKRFAVKKERYLLDLMPLAVAVVKTPDRDLVNLTSFLAAATSELILSRGRLLNLILLYLKVYIVTFQYQVFFFFLRFLLKKMKGRKKERIESLGFSFSSELRAVNAHADVLFQQSYNAAILSMVISLGGFRKAPGIRNAAVRPRAVYVSKTEPTSHHVNFFSLIFHPEYCRDGQCAAPEFGDGSMDDNSVSLFHSRTGGTEQPPGPDISVVWVENDPDCITEFYNRLRCESALDVNIYIEDMGSRGLGGGDKVAVTGCNFLLLSDHNQN</sequence>
<evidence type="ECO:0000313" key="3">
    <source>
        <dbReference type="Proteomes" id="UP001239213"/>
    </source>
</evidence>
<keyword evidence="1" id="KW-0472">Membrane</keyword>
<dbReference type="AlphaFoldDB" id="A0AAI9UK73"/>
<keyword evidence="3" id="KW-1185">Reference proteome</keyword>
<dbReference type="EMBL" id="MPDP01000277">
    <property type="protein sequence ID" value="KAK1458603.1"/>
    <property type="molecule type" value="Genomic_DNA"/>
</dbReference>
<keyword evidence="1" id="KW-0812">Transmembrane</keyword>
<feature type="transmembrane region" description="Helical" evidence="1">
    <location>
        <begin position="144"/>
        <end position="168"/>
    </location>
</feature>
<organism evidence="2 3">
    <name type="scientific">Colletotrichum cuscutae</name>
    <dbReference type="NCBI Taxonomy" id="1209917"/>
    <lineage>
        <taxon>Eukaryota</taxon>
        <taxon>Fungi</taxon>
        <taxon>Dikarya</taxon>
        <taxon>Ascomycota</taxon>
        <taxon>Pezizomycotina</taxon>
        <taxon>Sordariomycetes</taxon>
        <taxon>Hypocreomycetidae</taxon>
        <taxon>Glomerellales</taxon>
        <taxon>Glomerellaceae</taxon>
        <taxon>Colletotrichum</taxon>
        <taxon>Colletotrichum acutatum species complex</taxon>
    </lineage>
</organism>
<protein>
    <submittedName>
        <fullName evidence="2">Uncharacterized protein</fullName>
    </submittedName>
</protein>
<keyword evidence="1" id="KW-1133">Transmembrane helix</keyword>
<gene>
    <name evidence="2" type="ORF">CCUS01_09267</name>
</gene>
<evidence type="ECO:0000313" key="2">
    <source>
        <dbReference type="EMBL" id="KAK1458603.1"/>
    </source>
</evidence>
<evidence type="ECO:0000256" key="1">
    <source>
        <dbReference type="SAM" id="Phobius"/>
    </source>
</evidence>